<gene>
    <name evidence="1" type="ORF">OsI_28115</name>
</gene>
<proteinExistence type="predicted"/>
<dbReference type="Gramene" id="BGIOSGA027514-TA">
    <property type="protein sequence ID" value="BGIOSGA027514-PA"/>
    <property type="gene ID" value="BGIOSGA027514"/>
</dbReference>
<dbReference type="Proteomes" id="UP000007015">
    <property type="component" value="Chromosome 8"/>
</dbReference>
<dbReference type="STRING" id="39946.B8BBG5"/>
<evidence type="ECO:0000313" key="1">
    <source>
        <dbReference type="EMBL" id="EEC83033.1"/>
    </source>
</evidence>
<dbReference type="AlphaFoldDB" id="B8BBG5"/>
<evidence type="ECO:0000313" key="2">
    <source>
        <dbReference type="Proteomes" id="UP000007015"/>
    </source>
</evidence>
<name>B8BBG5_ORYSI</name>
<reference evidence="1 2" key="1">
    <citation type="journal article" date="2005" name="PLoS Biol.">
        <title>The genomes of Oryza sativa: a history of duplications.</title>
        <authorList>
            <person name="Yu J."/>
            <person name="Wang J."/>
            <person name="Lin W."/>
            <person name="Li S."/>
            <person name="Li H."/>
            <person name="Zhou J."/>
            <person name="Ni P."/>
            <person name="Dong W."/>
            <person name="Hu S."/>
            <person name="Zeng C."/>
            <person name="Zhang J."/>
            <person name="Zhang Y."/>
            <person name="Li R."/>
            <person name="Xu Z."/>
            <person name="Li S."/>
            <person name="Li X."/>
            <person name="Zheng H."/>
            <person name="Cong L."/>
            <person name="Lin L."/>
            <person name="Yin J."/>
            <person name="Geng J."/>
            <person name="Li G."/>
            <person name="Shi J."/>
            <person name="Liu J."/>
            <person name="Lv H."/>
            <person name="Li J."/>
            <person name="Wang J."/>
            <person name="Deng Y."/>
            <person name="Ran L."/>
            <person name="Shi X."/>
            <person name="Wang X."/>
            <person name="Wu Q."/>
            <person name="Li C."/>
            <person name="Ren X."/>
            <person name="Wang J."/>
            <person name="Wang X."/>
            <person name="Li D."/>
            <person name="Liu D."/>
            <person name="Zhang X."/>
            <person name="Ji Z."/>
            <person name="Zhao W."/>
            <person name="Sun Y."/>
            <person name="Zhang Z."/>
            <person name="Bao J."/>
            <person name="Han Y."/>
            <person name="Dong L."/>
            <person name="Ji J."/>
            <person name="Chen P."/>
            <person name="Wu S."/>
            <person name="Liu J."/>
            <person name="Xiao Y."/>
            <person name="Bu D."/>
            <person name="Tan J."/>
            <person name="Yang L."/>
            <person name="Ye C."/>
            <person name="Zhang J."/>
            <person name="Xu J."/>
            <person name="Zhou Y."/>
            <person name="Yu Y."/>
            <person name="Zhang B."/>
            <person name="Zhuang S."/>
            <person name="Wei H."/>
            <person name="Liu B."/>
            <person name="Lei M."/>
            <person name="Yu H."/>
            <person name="Li Y."/>
            <person name="Xu H."/>
            <person name="Wei S."/>
            <person name="He X."/>
            <person name="Fang L."/>
            <person name="Zhang Z."/>
            <person name="Zhang Y."/>
            <person name="Huang X."/>
            <person name="Su Z."/>
            <person name="Tong W."/>
            <person name="Li J."/>
            <person name="Tong Z."/>
            <person name="Li S."/>
            <person name="Ye J."/>
            <person name="Wang L."/>
            <person name="Fang L."/>
            <person name="Lei T."/>
            <person name="Chen C."/>
            <person name="Chen H."/>
            <person name="Xu Z."/>
            <person name="Li H."/>
            <person name="Huang H."/>
            <person name="Zhang F."/>
            <person name="Xu H."/>
            <person name="Li N."/>
            <person name="Zhao C."/>
            <person name="Li S."/>
            <person name="Dong L."/>
            <person name="Huang Y."/>
            <person name="Li L."/>
            <person name="Xi Y."/>
            <person name="Qi Q."/>
            <person name="Li W."/>
            <person name="Zhang B."/>
            <person name="Hu W."/>
            <person name="Zhang Y."/>
            <person name="Tian X."/>
            <person name="Jiao Y."/>
            <person name="Liang X."/>
            <person name="Jin J."/>
            <person name="Gao L."/>
            <person name="Zheng W."/>
            <person name="Hao B."/>
            <person name="Liu S."/>
            <person name="Wang W."/>
            <person name="Yuan L."/>
            <person name="Cao M."/>
            <person name="McDermott J."/>
            <person name="Samudrala R."/>
            <person name="Wang J."/>
            <person name="Wong G.K."/>
            <person name="Yang H."/>
        </authorList>
    </citation>
    <scope>NUCLEOTIDE SEQUENCE [LARGE SCALE GENOMIC DNA]</scope>
    <source>
        <strain evidence="2">cv. 93-11</strain>
    </source>
</reference>
<organism evidence="1 2">
    <name type="scientific">Oryza sativa subsp. indica</name>
    <name type="common">Rice</name>
    <dbReference type="NCBI Taxonomy" id="39946"/>
    <lineage>
        <taxon>Eukaryota</taxon>
        <taxon>Viridiplantae</taxon>
        <taxon>Streptophyta</taxon>
        <taxon>Embryophyta</taxon>
        <taxon>Tracheophyta</taxon>
        <taxon>Spermatophyta</taxon>
        <taxon>Magnoliopsida</taxon>
        <taxon>Liliopsida</taxon>
        <taxon>Poales</taxon>
        <taxon>Poaceae</taxon>
        <taxon>BOP clade</taxon>
        <taxon>Oryzoideae</taxon>
        <taxon>Oryzeae</taxon>
        <taxon>Oryzinae</taxon>
        <taxon>Oryza</taxon>
        <taxon>Oryza sativa</taxon>
    </lineage>
</organism>
<protein>
    <submittedName>
        <fullName evidence="1">Uncharacterized protein</fullName>
    </submittedName>
</protein>
<sequence length="104" mass="10618">MYKAAYSSASARLSSSSLLRFRSLTSPAPSSASPSRLLSLRARAYSRPSRGAWAAARAAAGGWSGRASSSPVVGCGACRAQIGAVAPAVERVHRRMAATAGEPP</sequence>
<keyword evidence="2" id="KW-1185">Reference proteome</keyword>
<dbReference type="EMBL" id="CM000133">
    <property type="protein sequence ID" value="EEC83033.1"/>
    <property type="molecule type" value="Genomic_DNA"/>
</dbReference>
<accession>B8BBG5</accession>
<dbReference type="HOGENOM" id="CLU_2254628_0_0_1"/>